<evidence type="ECO:0000256" key="5">
    <source>
        <dbReference type="ARBA" id="ARBA00022500"/>
    </source>
</evidence>
<reference evidence="11" key="2">
    <citation type="submission" date="2020-09" db="EMBL/GenBank/DDBJ databases">
        <authorList>
            <person name="Sun Q."/>
            <person name="Ohkuma M."/>
        </authorList>
    </citation>
    <scope>NUCLEOTIDE SEQUENCE</scope>
    <source>
        <strain evidence="11">JCM 30804</strain>
    </source>
</reference>
<dbReference type="GO" id="GO:0071978">
    <property type="term" value="P:bacterial-type flagellum-dependent swarming motility"/>
    <property type="evidence" value="ECO:0007669"/>
    <property type="project" value="TreeGrafter"/>
</dbReference>
<evidence type="ECO:0000256" key="3">
    <source>
        <dbReference type="ARBA" id="ARBA00008281"/>
    </source>
</evidence>
<evidence type="ECO:0000313" key="11">
    <source>
        <dbReference type="EMBL" id="GGI89928.1"/>
    </source>
</evidence>
<keyword evidence="11" id="KW-0966">Cell projection</keyword>
<dbReference type="PANTHER" id="PTHR35091:SF5">
    <property type="entry name" value="FLAGELLAR PROTEIN FLIL"/>
    <property type="match status" value="1"/>
</dbReference>
<comment type="similarity">
    <text evidence="3 10">Belongs to the FliL family.</text>
</comment>
<evidence type="ECO:0000256" key="9">
    <source>
        <dbReference type="ARBA" id="ARBA00023136"/>
    </source>
</evidence>
<evidence type="ECO:0000256" key="10">
    <source>
        <dbReference type="RuleBase" id="RU364125"/>
    </source>
</evidence>
<keyword evidence="5 10" id="KW-0145">Chemotaxis</keyword>
<evidence type="ECO:0000256" key="4">
    <source>
        <dbReference type="ARBA" id="ARBA00022475"/>
    </source>
</evidence>
<keyword evidence="11" id="KW-0969">Cilium</keyword>
<comment type="subcellular location">
    <subcellularLocation>
        <location evidence="10">Cell inner membrane</location>
    </subcellularLocation>
    <subcellularLocation>
        <location evidence="2">Cell membrane</location>
        <topology evidence="2">Single-pass membrane protein</topology>
    </subcellularLocation>
</comment>
<evidence type="ECO:0000256" key="7">
    <source>
        <dbReference type="ARBA" id="ARBA00022779"/>
    </source>
</evidence>
<keyword evidence="9 10" id="KW-0472">Membrane</keyword>
<keyword evidence="8" id="KW-1133">Transmembrane helix</keyword>
<protein>
    <recommendedName>
        <fullName evidence="10">Flagellar protein FliL</fullName>
    </recommendedName>
</protein>
<dbReference type="Proteomes" id="UP000613743">
    <property type="component" value="Unassembled WGS sequence"/>
</dbReference>
<evidence type="ECO:0000256" key="6">
    <source>
        <dbReference type="ARBA" id="ARBA00022692"/>
    </source>
</evidence>
<evidence type="ECO:0000256" key="2">
    <source>
        <dbReference type="ARBA" id="ARBA00004162"/>
    </source>
</evidence>
<dbReference type="Pfam" id="PF03748">
    <property type="entry name" value="FliL"/>
    <property type="match status" value="1"/>
</dbReference>
<gene>
    <name evidence="11" type="ORF">GCM10009332_29190</name>
</gene>
<comment type="caution">
    <text evidence="11">The sequence shown here is derived from an EMBL/GenBank/DDBJ whole genome shotgun (WGS) entry which is preliminary data.</text>
</comment>
<reference evidence="11" key="1">
    <citation type="journal article" date="2014" name="Int. J. Syst. Evol. Microbiol.">
        <title>Complete genome sequence of Corynebacterium casei LMG S-19264T (=DSM 44701T), isolated from a smear-ripened cheese.</title>
        <authorList>
            <consortium name="US DOE Joint Genome Institute (JGI-PGF)"/>
            <person name="Walter F."/>
            <person name="Albersmeier A."/>
            <person name="Kalinowski J."/>
            <person name="Ruckert C."/>
        </authorList>
    </citation>
    <scope>NUCLEOTIDE SEQUENCE</scope>
    <source>
        <strain evidence="11">JCM 30804</strain>
    </source>
</reference>
<keyword evidence="10" id="KW-0997">Cell inner membrane</keyword>
<keyword evidence="12" id="KW-1185">Reference proteome</keyword>
<accession>A0A917JY56</accession>
<evidence type="ECO:0000313" key="12">
    <source>
        <dbReference type="Proteomes" id="UP000613743"/>
    </source>
</evidence>
<dbReference type="EMBL" id="BMPZ01000010">
    <property type="protein sequence ID" value="GGI89928.1"/>
    <property type="molecule type" value="Genomic_DNA"/>
</dbReference>
<dbReference type="AlphaFoldDB" id="A0A917JY56"/>
<dbReference type="GO" id="GO:0006935">
    <property type="term" value="P:chemotaxis"/>
    <property type="evidence" value="ECO:0007669"/>
    <property type="project" value="UniProtKB-KW"/>
</dbReference>
<keyword evidence="11" id="KW-0282">Flagellum</keyword>
<name>A0A917JY56_9GAMM</name>
<dbReference type="GO" id="GO:0005886">
    <property type="term" value="C:plasma membrane"/>
    <property type="evidence" value="ECO:0007669"/>
    <property type="project" value="UniProtKB-SubCell"/>
</dbReference>
<comment type="function">
    <text evidence="1 10">Controls the rotational direction of flagella during chemotaxis.</text>
</comment>
<keyword evidence="6" id="KW-0812">Transmembrane</keyword>
<dbReference type="InterPro" id="IPR005503">
    <property type="entry name" value="FliL"/>
</dbReference>
<evidence type="ECO:0000256" key="8">
    <source>
        <dbReference type="ARBA" id="ARBA00022989"/>
    </source>
</evidence>
<sequence>MLSDAQVDWKCKPALRIAEKVKAVMKKITLMLLMLISLTFNAFAEDEELEEYAYYGFEPDIVTNYISTGKKLGFVRLSVELMVKEQDDLLRLEHHDPLLRSAIVEILGNQTEDKVKSMTGREEIRRECYDTLNRLLEAETGRPLVVNLLFTKYLYD</sequence>
<keyword evidence="7 10" id="KW-0283">Flagellar rotation</keyword>
<organism evidence="11 12">
    <name type="scientific">Shewanella gelidii</name>
    <dbReference type="NCBI Taxonomy" id="1642821"/>
    <lineage>
        <taxon>Bacteria</taxon>
        <taxon>Pseudomonadati</taxon>
        <taxon>Pseudomonadota</taxon>
        <taxon>Gammaproteobacteria</taxon>
        <taxon>Alteromonadales</taxon>
        <taxon>Shewanellaceae</taxon>
        <taxon>Shewanella</taxon>
    </lineage>
</organism>
<evidence type="ECO:0000256" key="1">
    <source>
        <dbReference type="ARBA" id="ARBA00002254"/>
    </source>
</evidence>
<dbReference type="PANTHER" id="PTHR35091">
    <property type="entry name" value="FLAGELLAR PROTEIN FLIL"/>
    <property type="match status" value="1"/>
</dbReference>
<dbReference type="GO" id="GO:0009425">
    <property type="term" value="C:bacterial-type flagellum basal body"/>
    <property type="evidence" value="ECO:0007669"/>
    <property type="project" value="InterPro"/>
</dbReference>
<proteinExistence type="inferred from homology"/>
<keyword evidence="4" id="KW-1003">Cell membrane</keyword>